<dbReference type="Proteomes" id="UP001239909">
    <property type="component" value="Unassembled WGS sequence"/>
</dbReference>
<keyword evidence="5 12" id="KW-1003">Cell membrane</keyword>
<keyword evidence="9 12" id="KW-0811">Translocation</keyword>
<gene>
    <name evidence="14" type="ORF">LNKW23_03400</name>
</gene>
<feature type="region of interest" description="Disordered" evidence="13">
    <location>
        <begin position="92"/>
        <end position="111"/>
    </location>
</feature>
<evidence type="ECO:0000256" key="3">
    <source>
        <dbReference type="ARBA" id="ARBA00017876"/>
    </source>
</evidence>
<evidence type="ECO:0000313" key="14">
    <source>
        <dbReference type="EMBL" id="GMG81128.1"/>
    </source>
</evidence>
<dbReference type="PANTHER" id="PTHR34182:SF1">
    <property type="entry name" value="PROTEIN-EXPORT MEMBRANE PROTEIN SECG"/>
    <property type="match status" value="1"/>
</dbReference>
<evidence type="ECO:0000256" key="10">
    <source>
        <dbReference type="ARBA" id="ARBA00023136"/>
    </source>
</evidence>
<feature type="transmembrane region" description="Helical" evidence="12">
    <location>
        <begin position="51"/>
        <end position="71"/>
    </location>
</feature>
<protein>
    <recommendedName>
        <fullName evidence="3 12">Protein-export membrane protein SecG</fullName>
    </recommendedName>
</protein>
<evidence type="ECO:0000256" key="13">
    <source>
        <dbReference type="SAM" id="MobiDB-lite"/>
    </source>
</evidence>
<evidence type="ECO:0000256" key="7">
    <source>
        <dbReference type="ARBA" id="ARBA00022927"/>
    </source>
</evidence>
<comment type="subcellular location">
    <subcellularLocation>
        <location evidence="1 12">Cell membrane</location>
        <topology evidence="1 12">Multi-pass membrane protein</topology>
    </subcellularLocation>
</comment>
<dbReference type="NCBIfam" id="TIGR00810">
    <property type="entry name" value="secG"/>
    <property type="match status" value="1"/>
</dbReference>
<accession>A0ABQ6LK18</accession>
<evidence type="ECO:0000256" key="5">
    <source>
        <dbReference type="ARBA" id="ARBA00022475"/>
    </source>
</evidence>
<evidence type="ECO:0000313" key="15">
    <source>
        <dbReference type="Proteomes" id="UP001239909"/>
    </source>
</evidence>
<organism evidence="14 15">
    <name type="scientific">Paralimibaculum aggregatum</name>
    <dbReference type="NCBI Taxonomy" id="3036245"/>
    <lineage>
        <taxon>Bacteria</taxon>
        <taxon>Pseudomonadati</taxon>
        <taxon>Pseudomonadota</taxon>
        <taxon>Alphaproteobacteria</taxon>
        <taxon>Rhodobacterales</taxon>
        <taxon>Paracoccaceae</taxon>
        <taxon>Paralimibaculum</taxon>
    </lineage>
</organism>
<keyword evidence="7 12" id="KW-0653">Protein transport</keyword>
<keyword evidence="4 12" id="KW-0813">Transport</keyword>
<comment type="caution">
    <text evidence="12">Lacks conserved residue(s) required for the propagation of feature annotation.</text>
</comment>
<evidence type="ECO:0000256" key="1">
    <source>
        <dbReference type="ARBA" id="ARBA00004651"/>
    </source>
</evidence>
<evidence type="ECO:0000256" key="2">
    <source>
        <dbReference type="ARBA" id="ARBA00008445"/>
    </source>
</evidence>
<evidence type="ECO:0000256" key="11">
    <source>
        <dbReference type="ARBA" id="ARBA00025182"/>
    </source>
</evidence>
<dbReference type="RefSeq" id="WP_285669756.1">
    <property type="nucleotide sequence ID" value="NZ_BSYI01000002.1"/>
</dbReference>
<comment type="caution">
    <text evidence="14">The sequence shown here is derived from an EMBL/GenBank/DDBJ whole genome shotgun (WGS) entry which is preliminary data.</text>
</comment>
<evidence type="ECO:0000256" key="9">
    <source>
        <dbReference type="ARBA" id="ARBA00023010"/>
    </source>
</evidence>
<keyword evidence="6 12" id="KW-0812">Transmembrane</keyword>
<keyword evidence="10 12" id="KW-0472">Membrane</keyword>
<evidence type="ECO:0000256" key="6">
    <source>
        <dbReference type="ARBA" id="ARBA00022692"/>
    </source>
</evidence>
<evidence type="ECO:0000256" key="12">
    <source>
        <dbReference type="RuleBase" id="RU365087"/>
    </source>
</evidence>
<dbReference type="PANTHER" id="PTHR34182">
    <property type="entry name" value="PROTEIN-EXPORT MEMBRANE PROTEIN SECG"/>
    <property type="match status" value="1"/>
</dbReference>
<evidence type="ECO:0000256" key="8">
    <source>
        <dbReference type="ARBA" id="ARBA00022989"/>
    </source>
</evidence>
<name>A0ABQ6LK18_9RHOB</name>
<comment type="similarity">
    <text evidence="2 12">Belongs to the SecG family.</text>
</comment>
<dbReference type="EMBL" id="BSYI01000002">
    <property type="protein sequence ID" value="GMG81128.1"/>
    <property type="molecule type" value="Genomic_DNA"/>
</dbReference>
<reference evidence="14 15" key="1">
    <citation type="submission" date="2023-04" db="EMBL/GenBank/DDBJ databases">
        <title>Marinoamorphus aggregata gen. nov., sp. Nov., isolate from tissue of brittle star Ophioplocus japonicus.</title>
        <authorList>
            <person name="Kawano K."/>
            <person name="Sawayama S."/>
            <person name="Nakagawa S."/>
        </authorList>
    </citation>
    <scope>NUCLEOTIDE SEQUENCE [LARGE SCALE GENOMIC DNA]</scope>
    <source>
        <strain evidence="14 15">NKW23</strain>
    </source>
</reference>
<comment type="function">
    <text evidence="11 12">Involved in protein export. Participates in an early event of protein translocation.</text>
</comment>
<dbReference type="PRINTS" id="PR01651">
    <property type="entry name" value="SECGEXPORT"/>
</dbReference>
<evidence type="ECO:0000256" key="4">
    <source>
        <dbReference type="ARBA" id="ARBA00022448"/>
    </source>
</evidence>
<keyword evidence="15" id="KW-1185">Reference proteome</keyword>
<dbReference type="InterPro" id="IPR004692">
    <property type="entry name" value="SecG"/>
</dbReference>
<keyword evidence="8 12" id="KW-1133">Transmembrane helix</keyword>
<feature type="region of interest" description="Disordered" evidence="13">
    <location>
        <begin position="117"/>
        <end position="143"/>
    </location>
</feature>
<dbReference type="Pfam" id="PF03840">
    <property type="entry name" value="SecG"/>
    <property type="match status" value="1"/>
</dbReference>
<sequence length="143" mass="13406">MENVLLIIHLIIAVCLIGAVLLQRSEGGALGIGGGGGGMVSSRSAATALAKLTWGLAAAFIATSITLAVLAGGNPTARSVIDEVPVEDGSGGIILPELPPADDGAAGAGGAVLPGLPAADGGAAGAPEPAPAEGGATTPPTAD</sequence>
<proteinExistence type="inferred from homology"/>